<dbReference type="Proteomes" id="UP001499882">
    <property type="component" value="Unassembled WGS sequence"/>
</dbReference>
<name>A0ABP8YDL2_9ACTN</name>
<dbReference type="RefSeq" id="WP_345524772.1">
    <property type="nucleotide sequence ID" value="NZ_BAABKN010000004.1"/>
</dbReference>
<dbReference type="PANTHER" id="PTHR41521:SF4">
    <property type="entry name" value="BLR0684 PROTEIN"/>
    <property type="match status" value="1"/>
</dbReference>
<dbReference type="Pfam" id="PF07045">
    <property type="entry name" value="DUF1330"/>
    <property type="match status" value="1"/>
</dbReference>
<organism evidence="2 3">
    <name type="scientific">Nocardioides endophyticus</name>
    <dbReference type="NCBI Taxonomy" id="1353775"/>
    <lineage>
        <taxon>Bacteria</taxon>
        <taxon>Bacillati</taxon>
        <taxon>Actinomycetota</taxon>
        <taxon>Actinomycetes</taxon>
        <taxon>Propionibacteriales</taxon>
        <taxon>Nocardioidaceae</taxon>
        <taxon>Nocardioides</taxon>
    </lineage>
</organism>
<feature type="domain" description="DUF1330" evidence="1">
    <location>
        <begin position="2"/>
        <end position="96"/>
    </location>
</feature>
<keyword evidence="3" id="KW-1185">Reference proteome</keyword>
<dbReference type="InterPro" id="IPR011008">
    <property type="entry name" value="Dimeric_a/b-barrel"/>
</dbReference>
<gene>
    <name evidence="2" type="ORF">GCM10023350_03150</name>
</gene>
<dbReference type="PANTHER" id="PTHR41521">
    <property type="match status" value="1"/>
</dbReference>
<proteinExistence type="predicted"/>
<dbReference type="EMBL" id="BAABKN010000004">
    <property type="protein sequence ID" value="GAA4724214.1"/>
    <property type="molecule type" value="Genomic_DNA"/>
</dbReference>
<evidence type="ECO:0000313" key="3">
    <source>
        <dbReference type="Proteomes" id="UP001499882"/>
    </source>
</evidence>
<dbReference type="InterPro" id="IPR010753">
    <property type="entry name" value="DUF1330"/>
</dbReference>
<comment type="caution">
    <text evidence="2">The sequence shown here is derived from an EMBL/GenBank/DDBJ whole genome shotgun (WGS) entry which is preliminary data.</text>
</comment>
<dbReference type="Gene3D" id="3.30.70.100">
    <property type="match status" value="1"/>
</dbReference>
<sequence length="98" mass="10863">MTGYVLFDVQNVLDEEAFKNYESQVVATTAQFDGVYRVVSGDARALEGSWDPRFVVLIEFPSREKAEEWYGSEAYAPLKKIRQSSADCIGVIFSGVGG</sequence>
<evidence type="ECO:0000313" key="2">
    <source>
        <dbReference type="EMBL" id="GAA4724214.1"/>
    </source>
</evidence>
<evidence type="ECO:0000259" key="1">
    <source>
        <dbReference type="Pfam" id="PF07045"/>
    </source>
</evidence>
<reference evidence="3" key="1">
    <citation type="journal article" date="2019" name="Int. J. Syst. Evol. Microbiol.">
        <title>The Global Catalogue of Microorganisms (GCM) 10K type strain sequencing project: providing services to taxonomists for standard genome sequencing and annotation.</title>
        <authorList>
            <consortium name="The Broad Institute Genomics Platform"/>
            <consortium name="The Broad Institute Genome Sequencing Center for Infectious Disease"/>
            <person name="Wu L."/>
            <person name="Ma J."/>
        </authorList>
    </citation>
    <scope>NUCLEOTIDE SEQUENCE [LARGE SCALE GENOMIC DNA]</scope>
    <source>
        <strain evidence="3">JCM 18532</strain>
    </source>
</reference>
<protein>
    <submittedName>
        <fullName evidence="2">DUF1330 domain-containing protein</fullName>
    </submittedName>
</protein>
<dbReference type="SUPFAM" id="SSF54909">
    <property type="entry name" value="Dimeric alpha+beta barrel"/>
    <property type="match status" value="1"/>
</dbReference>
<accession>A0ABP8YDL2</accession>